<organism evidence="1 2">
    <name type="scientific">Pyropia yezoensis</name>
    <name type="common">Susabi-nori</name>
    <name type="synonym">Porphyra yezoensis</name>
    <dbReference type="NCBI Taxonomy" id="2788"/>
    <lineage>
        <taxon>Eukaryota</taxon>
        <taxon>Rhodophyta</taxon>
        <taxon>Bangiophyceae</taxon>
        <taxon>Bangiales</taxon>
        <taxon>Bangiaceae</taxon>
        <taxon>Pyropia</taxon>
    </lineage>
</organism>
<comment type="caution">
    <text evidence="1">The sequence shown here is derived from an EMBL/GenBank/DDBJ whole genome shotgun (WGS) entry which is preliminary data.</text>
</comment>
<sequence length="171" mass="17668">MFWAIWRHAWRRHRLSPPLPPPPSLPLPPPPPSLPPPPPPPSPPPHSPPHSIPPRRWTVGCQGFIAADVGHRLFGVLCSDDGGGGGGGWGGGGGGWGGGGGIRGGQDAAVVGSGGAAVAAPAGVQAGNPCKCHPRRRSWPNRGPGDWSTTVCVAIGGWLFDRCSVVLFWYT</sequence>
<evidence type="ECO:0000313" key="1">
    <source>
        <dbReference type="EMBL" id="KAK1866847.1"/>
    </source>
</evidence>
<dbReference type="EMBL" id="CM020619">
    <property type="protein sequence ID" value="KAK1866847.1"/>
    <property type="molecule type" value="Genomic_DNA"/>
</dbReference>
<name>A0ACC3CAM0_PYRYE</name>
<keyword evidence="2" id="KW-1185">Reference proteome</keyword>
<reference evidence="1" key="1">
    <citation type="submission" date="2019-11" db="EMBL/GenBank/DDBJ databases">
        <title>Nori genome reveals adaptations in red seaweeds to the harsh intertidal environment.</title>
        <authorList>
            <person name="Wang D."/>
            <person name="Mao Y."/>
        </authorList>
    </citation>
    <scope>NUCLEOTIDE SEQUENCE</scope>
    <source>
        <tissue evidence="1">Gametophyte</tissue>
    </source>
</reference>
<accession>A0ACC3CAM0</accession>
<gene>
    <name evidence="1" type="ORF">I4F81_009359</name>
</gene>
<protein>
    <submittedName>
        <fullName evidence="1">Uncharacterized protein</fullName>
    </submittedName>
</protein>
<dbReference type="Proteomes" id="UP000798662">
    <property type="component" value="Chromosome 2"/>
</dbReference>
<evidence type="ECO:0000313" key="2">
    <source>
        <dbReference type="Proteomes" id="UP000798662"/>
    </source>
</evidence>
<proteinExistence type="predicted"/>